<dbReference type="EMBL" id="CM001402">
    <property type="protein sequence ID" value="EHO42559.1"/>
    <property type="molecule type" value="Genomic_DNA"/>
</dbReference>
<name>H1XSL1_CALAY</name>
<keyword evidence="2" id="KW-1185">Reference proteome</keyword>
<accession>H1XSL1</accession>
<evidence type="ECO:0000313" key="1">
    <source>
        <dbReference type="EMBL" id="EHO42559.1"/>
    </source>
</evidence>
<proteinExistence type="predicted"/>
<dbReference type="HOGENOM" id="CLU_3181296_0_0_0"/>
<gene>
    <name evidence="1" type="ORF">Calab_2952</name>
</gene>
<dbReference type="Proteomes" id="UP000004671">
    <property type="component" value="Chromosome"/>
</dbReference>
<dbReference type="PaxDb" id="880073-Calab_2952"/>
<evidence type="ECO:0000313" key="2">
    <source>
        <dbReference type="Proteomes" id="UP000004671"/>
    </source>
</evidence>
<sequence>MYISVSLKYRLSGEGAELIIVFSKHFVILQILGNIQYILLNSIEYN</sequence>
<dbReference type="AlphaFoldDB" id="H1XSL1"/>
<protein>
    <submittedName>
        <fullName evidence="1">Uncharacterized protein</fullName>
    </submittedName>
</protein>
<organism evidence="1 2">
    <name type="scientific">Caldithrix abyssi DSM 13497</name>
    <dbReference type="NCBI Taxonomy" id="880073"/>
    <lineage>
        <taxon>Bacteria</taxon>
        <taxon>Pseudomonadati</taxon>
        <taxon>Calditrichota</taxon>
        <taxon>Calditrichia</taxon>
        <taxon>Calditrichales</taxon>
        <taxon>Calditrichaceae</taxon>
        <taxon>Caldithrix</taxon>
    </lineage>
</organism>
<reference evidence="1 2" key="1">
    <citation type="submission" date="2011-09" db="EMBL/GenBank/DDBJ databases">
        <title>The permanent draft genome of Caldithrix abyssi DSM 13497.</title>
        <authorList>
            <consortium name="US DOE Joint Genome Institute (JGI-PGF)"/>
            <person name="Lucas S."/>
            <person name="Han J."/>
            <person name="Lapidus A."/>
            <person name="Bruce D."/>
            <person name="Goodwin L."/>
            <person name="Pitluck S."/>
            <person name="Peters L."/>
            <person name="Kyrpides N."/>
            <person name="Mavromatis K."/>
            <person name="Ivanova N."/>
            <person name="Mikhailova N."/>
            <person name="Chertkov O."/>
            <person name="Detter J.C."/>
            <person name="Tapia R."/>
            <person name="Han C."/>
            <person name="Land M."/>
            <person name="Hauser L."/>
            <person name="Markowitz V."/>
            <person name="Cheng J.-F."/>
            <person name="Hugenholtz P."/>
            <person name="Woyke T."/>
            <person name="Wu D."/>
            <person name="Spring S."/>
            <person name="Brambilla E."/>
            <person name="Klenk H.-P."/>
            <person name="Eisen J.A."/>
        </authorList>
    </citation>
    <scope>NUCLEOTIDE SEQUENCE [LARGE SCALE GENOMIC DNA]</scope>
    <source>
        <strain evidence="1 2">DSM 13497</strain>
    </source>
</reference>
<dbReference type="InParanoid" id="H1XSL1"/>